<evidence type="ECO:0000256" key="1">
    <source>
        <dbReference type="ARBA" id="ARBA00008520"/>
    </source>
</evidence>
<dbReference type="SUPFAM" id="SSF53850">
    <property type="entry name" value="Periplasmic binding protein-like II"/>
    <property type="match status" value="1"/>
</dbReference>
<evidence type="ECO:0000313" key="5">
    <source>
        <dbReference type="Proteomes" id="UP000265355"/>
    </source>
</evidence>
<dbReference type="PANTHER" id="PTHR30061">
    <property type="entry name" value="MALTOSE-BINDING PERIPLASMIC PROTEIN"/>
    <property type="match status" value="1"/>
</dbReference>
<sequence length="454" mass="47437">MVTVTKLVHPGLDKQKEGDVASYRNRFRFAVLEEEAAARCARSPGRPALQHPERTTVNSFPRTTRTAVAAGALVAGLALAGCSTGGGAASDGSAASGTYTFWDPYPQFDASSDWTKLVEQCGTEAGVTVERTGYDTSDLTSKALLAGQQGNSPDLLLVDNPVVSTLAEGGLLTTTEETGADVSGFEENILAAGQLGSDTFGVPIGANTLALYYNKTVLAKAGVDPATITNWASLTAALEKVTASGGKGITFSAIGTEEGSFQFLPYFWGSGADLTDISSDDAVSALTLWTDWVKEGLAPNSVIGNTQTTSWQEFLTGEYAFGENGTWQLQGVKDSGIDYGILSIPGRDGGSAPAPTGGEFLTVPVQRDQARYDVSKRIQACLTSTDNLVATDTTLSYVAPTAEAQQAQVATDPDLEPWVTAVGEAKGRTSDDHGRALLEVLDRVAEAHGVSVTT</sequence>
<evidence type="ECO:0000313" key="4">
    <source>
        <dbReference type="EMBL" id="RII93805.1"/>
    </source>
</evidence>
<dbReference type="EMBL" id="QWEE01000027">
    <property type="protein sequence ID" value="RII93805.1"/>
    <property type="molecule type" value="Genomic_DNA"/>
</dbReference>
<dbReference type="InterPro" id="IPR006059">
    <property type="entry name" value="SBP"/>
</dbReference>
<keyword evidence="5" id="KW-1185">Reference proteome</keyword>
<dbReference type="Proteomes" id="UP000265355">
    <property type="component" value="Unassembled WGS sequence"/>
</dbReference>
<gene>
    <name evidence="4" type="ORF">DZF98_03405</name>
</gene>
<accession>A0ABX9N7T4</accession>
<name>A0ABX9N7T4_9MICO</name>
<keyword evidence="2" id="KW-0813">Transport</keyword>
<dbReference type="PANTHER" id="PTHR30061:SF50">
    <property type="entry name" value="MALTOSE_MALTODEXTRIN-BINDING PERIPLASMIC PROTEIN"/>
    <property type="match status" value="1"/>
</dbReference>
<organism evidence="4 5">
    <name type="scientific">Clavibacter californiensis</name>
    <dbReference type="NCBI Taxonomy" id="1401995"/>
    <lineage>
        <taxon>Bacteria</taxon>
        <taxon>Bacillati</taxon>
        <taxon>Actinomycetota</taxon>
        <taxon>Actinomycetes</taxon>
        <taxon>Micrococcales</taxon>
        <taxon>Microbacteriaceae</taxon>
        <taxon>Clavibacter</taxon>
    </lineage>
</organism>
<feature type="non-terminal residue" evidence="4">
    <location>
        <position position="454"/>
    </location>
</feature>
<keyword evidence="3" id="KW-0732">Signal</keyword>
<proteinExistence type="inferred from homology"/>
<dbReference type="Gene3D" id="3.40.190.10">
    <property type="entry name" value="Periplasmic binding protein-like II"/>
    <property type="match status" value="2"/>
</dbReference>
<evidence type="ECO:0000256" key="3">
    <source>
        <dbReference type="ARBA" id="ARBA00022729"/>
    </source>
</evidence>
<reference evidence="4 5" key="1">
    <citation type="submission" date="2018-08" db="EMBL/GenBank/DDBJ databases">
        <title>Genome Sequence of Clavibacter michiganensis Subspecies type strains, and the Atypical Peach-Colored Strains Isolated from Tomato.</title>
        <authorList>
            <person name="Osdaghi E."/>
            <person name="Portier P."/>
            <person name="Briand M."/>
            <person name="Jacques M.-A."/>
        </authorList>
    </citation>
    <scope>NUCLEOTIDE SEQUENCE [LARGE SCALE GENOMIC DNA]</scope>
    <source>
        <strain evidence="4 5">CFBP 8216</strain>
    </source>
</reference>
<protein>
    <submittedName>
        <fullName evidence="4">Extracellular solute-binding protein</fullName>
    </submittedName>
</protein>
<comment type="similarity">
    <text evidence="1">Belongs to the bacterial solute-binding protein 1 family.</text>
</comment>
<dbReference type="Pfam" id="PF13416">
    <property type="entry name" value="SBP_bac_8"/>
    <property type="match status" value="1"/>
</dbReference>
<evidence type="ECO:0000256" key="2">
    <source>
        <dbReference type="ARBA" id="ARBA00022448"/>
    </source>
</evidence>
<comment type="caution">
    <text evidence="4">The sequence shown here is derived from an EMBL/GenBank/DDBJ whole genome shotgun (WGS) entry which is preliminary data.</text>
</comment>